<dbReference type="Proteomes" id="UP000198762">
    <property type="component" value="Unassembled WGS sequence"/>
</dbReference>
<evidence type="ECO:0000313" key="1">
    <source>
        <dbReference type="EMBL" id="SES77223.1"/>
    </source>
</evidence>
<gene>
    <name evidence="1" type="ORF">SAMN04487962_101498</name>
</gene>
<dbReference type="OrthoDB" id="5769495at2"/>
<name>A0A1H9Z6T6_9GAMM</name>
<dbReference type="AlphaFoldDB" id="A0A1H9Z6T6"/>
<keyword evidence="2" id="KW-1185">Reference proteome</keyword>
<dbReference type="STRING" id="430453.SAMN04487962_101498"/>
<evidence type="ECO:0000313" key="2">
    <source>
        <dbReference type="Proteomes" id="UP000198762"/>
    </source>
</evidence>
<protein>
    <submittedName>
        <fullName evidence="1">Uncharacterized protein</fullName>
    </submittedName>
</protein>
<dbReference type="RefSeq" id="WP_091848614.1">
    <property type="nucleotide sequence ID" value="NZ_FOHZ01000001.1"/>
</dbReference>
<reference evidence="2" key="1">
    <citation type="submission" date="2016-10" db="EMBL/GenBank/DDBJ databases">
        <authorList>
            <person name="Varghese N."/>
            <person name="Submissions S."/>
        </authorList>
    </citation>
    <scope>NUCLEOTIDE SEQUENCE [LARGE SCALE GENOMIC DNA]</scope>
    <source>
        <strain evidence="2">CGMCC 1.6489</strain>
    </source>
</reference>
<sequence>MSYTPSVDQERLAQLASQYLGNTPVTGDVIFFADEGERLSHATWQLSQKDQRRLQESGFKSALLELLDDLISHRASQHQANLCQGVVNIEKNQLNIQWLPLEEAQMLRNQRKAS</sequence>
<accession>A0A1H9Z6T6</accession>
<proteinExistence type="predicted"/>
<organism evidence="1 2">
    <name type="scientific">Marinobacter segnicrescens</name>
    <dbReference type="NCBI Taxonomy" id="430453"/>
    <lineage>
        <taxon>Bacteria</taxon>
        <taxon>Pseudomonadati</taxon>
        <taxon>Pseudomonadota</taxon>
        <taxon>Gammaproteobacteria</taxon>
        <taxon>Pseudomonadales</taxon>
        <taxon>Marinobacteraceae</taxon>
        <taxon>Marinobacter</taxon>
    </lineage>
</organism>
<dbReference type="EMBL" id="FOHZ01000001">
    <property type="protein sequence ID" value="SES77223.1"/>
    <property type="molecule type" value="Genomic_DNA"/>
</dbReference>